<gene>
    <name evidence="4" type="ordered locus">RL1142</name>
</gene>
<dbReference type="SMART" id="SM00862">
    <property type="entry name" value="Trans_reg_C"/>
    <property type="match status" value="1"/>
</dbReference>
<dbReference type="AlphaFoldDB" id="Q1MK68"/>
<keyword evidence="5" id="KW-1185">Reference proteome</keyword>
<dbReference type="Proteomes" id="UP000006575">
    <property type="component" value="Chromosome"/>
</dbReference>
<evidence type="ECO:0000313" key="4">
    <source>
        <dbReference type="EMBL" id="CAK06639.1"/>
    </source>
</evidence>
<feature type="DNA-binding region" description="OmpR/PhoB-type" evidence="2">
    <location>
        <begin position="21"/>
        <end position="119"/>
    </location>
</feature>
<dbReference type="GO" id="GO:0003677">
    <property type="term" value="F:DNA binding"/>
    <property type="evidence" value="ECO:0007669"/>
    <property type="project" value="UniProtKB-UniRule"/>
</dbReference>
<dbReference type="InterPro" id="IPR016032">
    <property type="entry name" value="Sig_transdc_resp-reg_C-effctor"/>
</dbReference>
<organism evidence="4 5">
    <name type="scientific">Rhizobium johnstonii (strain DSM 114642 / LMG 32736 / 3841)</name>
    <name type="common">Rhizobium leguminosarum bv. viciae</name>
    <dbReference type="NCBI Taxonomy" id="216596"/>
    <lineage>
        <taxon>Bacteria</taxon>
        <taxon>Pseudomonadati</taxon>
        <taxon>Pseudomonadota</taxon>
        <taxon>Alphaproteobacteria</taxon>
        <taxon>Hyphomicrobiales</taxon>
        <taxon>Rhizobiaceae</taxon>
        <taxon>Rhizobium/Agrobacterium group</taxon>
        <taxon>Rhizobium</taxon>
        <taxon>Rhizobium johnstonii</taxon>
    </lineage>
</organism>
<dbReference type="InterPro" id="IPR036388">
    <property type="entry name" value="WH-like_DNA-bd_sf"/>
</dbReference>
<sequence>MYAGRRDPSHVGIVMVGSPATATLILNDKVVVDLEGETLRLENGDAIALRPQAFAVLRHLVQNANRLVSKAELLEAVWGGAAVTDDSLVQCIHEIRRALGDERYAVLATVSRRGYRLSLERSDESALGGPSIAVLPFATMSGGEPNDYFADGLVEDIITNLSKIPGLFVIARNSSFGFRGEKADLRTIAAELRVRYLLQGSLRQSGGRLRIYAQLVDGASATHVWADRFEGAATDVFDLQDRLTEQIVGSIEPSVRRAEIERAHRKRPESLDAYDLYLRALPHAHANTPAQTDKALQLLARSIELQPDYVAAHGYAAWCYEQRYLRNGLDPADKAAALSHADIALGINSDDPQAMSIGAFVRANLTRDYDAAVEVLDRALAWNNNSTLAFGFSALVSAHSERHQRAVEHAHKALRLSPLDDPLSYHPYCALALTHLFAGAFADAARYAALAVRANPGFSIPYAYLAASHVGLGNVEAAHSAARRLIEVAPNFSVGGYVRTNLFQPYLMDALAAALRKAGLPE</sequence>
<dbReference type="Pfam" id="PF00486">
    <property type="entry name" value="Trans_reg_C"/>
    <property type="match status" value="1"/>
</dbReference>
<feature type="domain" description="OmpR/PhoB-type" evidence="3">
    <location>
        <begin position="21"/>
        <end position="119"/>
    </location>
</feature>
<name>Q1MK68_RHIJ3</name>
<protein>
    <submittedName>
        <fullName evidence="4">Adenylate cyclase</fullName>
    </submittedName>
</protein>
<dbReference type="PROSITE" id="PS51755">
    <property type="entry name" value="OMPR_PHOB"/>
    <property type="match status" value="1"/>
</dbReference>
<dbReference type="eggNOG" id="COG3710">
    <property type="taxonomic scope" value="Bacteria"/>
</dbReference>
<dbReference type="eggNOG" id="COG0457">
    <property type="taxonomic scope" value="Bacteria"/>
</dbReference>
<evidence type="ECO:0000256" key="1">
    <source>
        <dbReference type="ARBA" id="ARBA00023125"/>
    </source>
</evidence>
<reference evidence="4 5" key="1">
    <citation type="journal article" date="2006" name="Genome Biol.">
        <title>The genome of Rhizobium leguminosarum has recognizable core and accessory components.</title>
        <authorList>
            <person name="Young J.W."/>
            <person name="Crossman L.C."/>
            <person name="Johnston A.W.B."/>
            <person name="Thomson N.R."/>
            <person name="Ghazoui Z.F."/>
            <person name="Hull K.H."/>
            <person name="Wexler M."/>
            <person name="Curson A.R.J."/>
            <person name="Todd J.D."/>
            <person name="Poole P.S."/>
            <person name="Mauchline T.H."/>
            <person name="East A.K."/>
            <person name="Quail M.A."/>
            <person name="Churcher C."/>
            <person name="Arrowsmith C."/>
            <person name="Cherevach A."/>
            <person name="Chillingworth T."/>
            <person name="Clarke K."/>
            <person name="Cronin A."/>
            <person name="Davis P."/>
            <person name="Fraser A."/>
            <person name="Hance Z."/>
            <person name="Hauser H."/>
            <person name="Jagels K."/>
            <person name="Moule S."/>
            <person name="Mungall K."/>
            <person name="Norbertczak H."/>
            <person name="Rabbinowitsch E."/>
            <person name="Sanders M."/>
            <person name="Simmonds M."/>
            <person name="Whitehead S."/>
            <person name="Parkhill J."/>
        </authorList>
    </citation>
    <scope>NUCLEOTIDE SEQUENCE [LARGE SCALE GENOMIC DNA]</scope>
    <source>
        <strain evidence="5">DSM 114642 / LMG 32736 / 3841</strain>
    </source>
</reference>
<dbReference type="InterPro" id="IPR001867">
    <property type="entry name" value="OmpR/PhoB-type_DNA-bd"/>
</dbReference>
<evidence type="ECO:0000256" key="2">
    <source>
        <dbReference type="PROSITE-ProRule" id="PRU01091"/>
    </source>
</evidence>
<dbReference type="Gene3D" id="3.40.50.10070">
    <property type="entry name" value="TolB, N-terminal domain"/>
    <property type="match status" value="1"/>
</dbReference>
<accession>Q1MK68</accession>
<dbReference type="SUPFAM" id="SSF46894">
    <property type="entry name" value="C-terminal effector domain of the bipartite response regulators"/>
    <property type="match status" value="1"/>
</dbReference>
<keyword evidence="1 2" id="KW-0238">DNA-binding</keyword>
<dbReference type="EMBL" id="AM236080">
    <property type="protein sequence ID" value="CAK06639.1"/>
    <property type="molecule type" value="Genomic_DNA"/>
</dbReference>
<dbReference type="Gene3D" id="1.25.40.10">
    <property type="entry name" value="Tetratricopeptide repeat domain"/>
    <property type="match status" value="2"/>
</dbReference>
<evidence type="ECO:0000313" key="5">
    <source>
        <dbReference type="Proteomes" id="UP000006575"/>
    </source>
</evidence>
<dbReference type="Gene3D" id="1.10.10.10">
    <property type="entry name" value="Winged helix-like DNA-binding domain superfamily/Winged helix DNA-binding domain"/>
    <property type="match status" value="1"/>
</dbReference>
<dbReference type="CDD" id="cd00383">
    <property type="entry name" value="trans_reg_C"/>
    <property type="match status" value="1"/>
</dbReference>
<proteinExistence type="predicted"/>
<dbReference type="EnsemblBacteria" id="CAK06639">
    <property type="protein sequence ID" value="CAK06639"/>
    <property type="gene ID" value="RL1142"/>
</dbReference>
<dbReference type="GO" id="GO:0006355">
    <property type="term" value="P:regulation of DNA-templated transcription"/>
    <property type="evidence" value="ECO:0007669"/>
    <property type="project" value="InterPro"/>
</dbReference>
<dbReference type="KEGG" id="rle:RL1142"/>
<dbReference type="GO" id="GO:0000160">
    <property type="term" value="P:phosphorelay signal transduction system"/>
    <property type="evidence" value="ECO:0007669"/>
    <property type="project" value="InterPro"/>
</dbReference>
<evidence type="ECO:0000259" key="3">
    <source>
        <dbReference type="PROSITE" id="PS51755"/>
    </source>
</evidence>
<dbReference type="eggNOG" id="COG5616">
    <property type="taxonomic scope" value="Bacteria"/>
</dbReference>
<dbReference type="SUPFAM" id="SSF48452">
    <property type="entry name" value="TPR-like"/>
    <property type="match status" value="2"/>
</dbReference>
<dbReference type="InterPro" id="IPR011990">
    <property type="entry name" value="TPR-like_helical_dom_sf"/>
</dbReference>
<dbReference type="HOGENOM" id="CLU_019981_4_0_5"/>